<dbReference type="Proteomes" id="UP000053038">
    <property type="component" value="Unassembled WGS sequence"/>
</dbReference>
<dbReference type="RefSeq" id="WP_039351587.1">
    <property type="nucleotide sequence ID" value="NZ_JSXC01000037.1"/>
</dbReference>
<gene>
    <name evidence="1" type="ORF">OI69_13960</name>
</gene>
<dbReference type="EMBL" id="JSXC01000037">
    <property type="protein sequence ID" value="KHN50752.1"/>
    <property type="molecule type" value="Genomic_DNA"/>
</dbReference>
<reference evidence="1 2" key="1">
    <citation type="submission" date="2014-10" db="EMBL/GenBank/DDBJ databases">
        <title>Genome sequence of Pectobacterium carotovorum M022.</title>
        <authorList>
            <person name="Chan K.-G."/>
            <person name="Tan W.-S."/>
        </authorList>
    </citation>
    <scope>NUCLEOTIDE SEQUENCE [LARGE SCALE GENOMIC DNA]</scope>
    <source>
        <strain evidence="1 2">M022</strain>
    </source>
</reference>
<evidence type="ECO:0000313" key="2">
    <source>
        <dbReference type="Proteomes" id="UP000053038"/>
    </source>
</evidence>
<comment type="caution">
    <text evidence="1">The sequence shown here is derived from an EMBL/GenBank/DDBJ whole genome shotgun (WGS) entry which is preliminary data.</text>
</comment>
<name>A0A7V8L4M8_9GAMM</name>
<sequence>MNINNFNEFENVINSHNIILSFSVEETDKLYVTVIKLNEEIDVGFSGKYRIMPIEITSTSISASSDIILCDDLDTEMGVICLSTNEVSTEFDSLTIPQYICSIVDSELNRDEDNSCLHSLSFTPGFSKSYILLNENFELDYINNFQDTAPLWGGFSHTPVTLPYSNDKFKIRAIKGLHIPTREHTSKLIDAINSTNGFDRFLKKYHLLELLYDYVCVIKLKTLPPSIKEFRNIMLSYDKEEISSLKNLMGDYVTEIGGILDSMYKLIPFLDLAKDIFQHYSKDSNPLKDPVRWSRFIEIISASNASYDNYKSKFGNSKTADEYRKDILNIAAYWIYRMRCSIAHNKIGEFIFDSQQEIFIVEFGETLIDEITKQLFSNTQLRNLFEIAKKIDDIRNSAPA</sequence>
<organism evidence="1 2">
    <name type="scientific">Pectobacterium fontis</name>
    <dbReference type="NCBI Taxonomy" id="2558042"/>
    <lineage>
        <taxon>Bacteria</taxon>
        <taxon>Pseudomonadati</taxon>
        <taxon>Pseudomonadota</taxon>
        <taxon>Gammaproteobacteria</taxon>
        <taxon>Enterobacterales</taxon>
        <taxon>Pectobacteriaceae</taxon>
        <taxon>Pectobacterium</taxon>
    </lineage>
</organism>
<proteinExistence type="predicted"/>
<protein>
    <submittedName>
        <fullName evidence="1">Uncharacterized protein</fullName>
    </submittedName>
</protein>
<dbReference type="AlphaFoldDB" id="A0A7V8L4M8"/>
<keyword evidence="2" id="KW-1185">Reference proteome</keyword>
<dbReference type="OrthoDB" id="7069304at2"/>
<evidence type="ECO:0000313" key="1">
    <source>
        <dbReference type="EMBL" id="KHN50752.1"/>
    </source>
</evidence>
<accession>A0A7V8L4M8</accession>